<dbReference type="EMBL" id="CAKOFQ010007109">
    <property type="protein sequence ID" value="CAH1991275.1"/>
    <property type="molecule type" value="Genomic_DNA"/>
</dbReference>
<gene>
    <name evidence="1" type="ORF">ACAOBT_LOCUS20157</name>
</gene>
<proteinExistence type="predicted"/>
<keyword evidence="2" id="KW-1185">Reference proteome</keyword>
<evidence type="ECO:0000313" key="1">
    <source>
        <dbReference type="EMBL" id="CAH1991275.1"/>
    </source>
</evidence>
<name>A0A9P0PMB6_ACAOB</name>
<dbReference type="AlphaFoldDB" id="A0A9P0PMB6"/>
<accession>A0A9P0PMB6</accession>
<organism evidence="1 2">
    <name type="scientific">Acanthoscelides obtectus</name>
    <name type="common">Bean weevil</name>
    <name type="synonym">Bruchus obtectus</name>
    <dbReference type="NCBI Taxonomy" id="200917"/>
    <lineage>
        <taxon>Eukaryota</taxon>
        <taxon>Metazoa</taxon>
        <taxon>Ecdysozoa</taxon>
        <taxon>Arthropoda</taxon>
        <taxon>Hexapoda</taxon>
        <taxon>Insecta</taxon>
        <taxon>Pterygota</taxon>
        <taxon>Neoptera</taxon>
        <taxon>Endopterygota</taxon>
        <taxon>Coleoptera</taxon>
        <taxon>Polyphaga</taxon>
        <taxon>Cucujiformia</taxon>
        <taxon>Chrysomeloidea</taxon>
        <taxon>Chrysomelidae</taxon>
        <taxon>Bruchinae</taxon>
        <taxon>Bruchini</taxon>
        <taxon>Acanthoscelides</taxon>
    </lineage>
</organism>
<protein>
    <submittedName>
        <fullName evidence="1">Uncharacterized protein</fullName>
    </submittedName>
</protein>
<comment type="caution">
    <text evidence="1">The sequence shown here is derived from an EMBL/GenBank/DDBJ whole genome shotgun (WGS) entry which is preliminary data.</text>
</comment>
<sequence>MRSNQFSKHLFHSFAGRCKTAFLKASTASSGDWIL</sequence>
<reference evidence="1" key="1">
    <citation type="submission" date="2022-03" db="EMBL/GenBank/DDBJ databases">
        <authorList>
            <person name="Sayadi A."/>
        </authorList>
    </citation>
    <scope>NUCLEOTIDE SEQUENCE</scope>
</reference>
<dbReference type="Proteomes" id="UP001152888">
    <property type="component" value="Unassembled WGS sequence"/>
</dbReference>
<evidence type="ECO:0000313" key="2">
    <source>
        <dbReference type="Proteomes" id="UP001152888"/>
    </source>
</evidence>